<dbReference type="EnsemblMetazoa" id="PPAI006741-RA">
    <property type="protein sequence ID" value="PPAI006741-PA"/>
    <property type="gene ID" value="PPAI006741"/>
</dbReference>
<dbReference type="VEuPathDB" id="VectorBase:PPAI006741"/>
<dbReference type="PANTHER" id="PTHR23250">
    <property type="entry name" value="DYSFERLIN-RELATED"/>
    <property type="match status" value="1"/>
</dbReference>
<dbReference type="Proteomes" id="UP000092462">
    <property type="component" value="Unassembled WGS sequence"/>
</dbReference>
<sequence length="154" mass="17837">MYIDSHRFWRQMGGHQRRVESCSAGVTWGIGYDGTAWVYTGGWGGAFLKGLETSNTGIHSMSDTHKYYIYENQRWNPLSGYTSTGLPTDRHMWSDATGRHKRSKEHTKLLSMHWQWISDWLVDFSTPGGVDREGWQYAVDFPASYHGKKQFTDY</sequence>
<dbReference type="VEuPathDB" id="VectorBase:PPAPM1_002566"/>
<protein>
    <submittedName>
        <fullName evidence="1">Uncharacterized protein</fullName>
    </submittedName>
</protein>
<dbReference type="InterPro" id="IPR006614">
    <property type="entry name" value="Peroxin/Ferlin"/>
</dbReference>
<dbReference type="SMART" id="SM00693">
    <property type="entry name" value="DysFN"/>
    <property type="match status" value="1"/>
</dbReference>
<dbReference type="EMBL" id="AJVK01058678">
    <property type="status" value="NOT_ANNOTATED_CDS"/>
    <property type="molecule type" value="Genomic_DNA"/>
</dbReference>
<reference evidence="1" key="1">
    <citation type="submission" date="2022-08" db="UniProtKB">
        <authorList>
            <consortium name="EnsemblMetazoa"/>
        </authorList>
    </citation>
    <scope>IDENTIFICATION</scope>
    <source>
        <strain evidence="1">Israel</strain>
    </source>
</reference>
<dbReference type="PANTHER" id="PTHR23250:SF1">
    <property type="entry name" value="TECTONIN BETA-PROPELLER REPEAT-CONTAINING PROTEIN 1"/>
    <property type="match status" value="1"/>
</dbReference>
<accession>A0A1B0DFD2</accession>
<evidence type="ECO:0000313" key="1">
    <source>
        <dbReference type="EnsemblMetazoa" id="PPAI006741-PA"/>
    </source>
</evidence>
<organism evidence="1 2">
    <name type="scientific">Phlebotomus papatasi</name>
    <name type="common">Sandfly</name>
    <dbReference type="NCBI Taxonomy" id="29031"/>
    <lineage>
        <taxon>Eukaryota</taxon>
        <taxon>Metazoa</taxon>
        <taxon>Ecdysozoa</taxon>
        <taxon>Arthropoda</taxon>
        <taxon>Hexapoda</taxon>
        <taxon>Insecta</taxon>
        <taxon>Pterygota</taxon>
        <taxon>Neoptera</taxon>
        <taxon>Endopterygota</taxon>
        <taxon>Diptera</taxon>
        <taxon>Nematocera</taxon>
        <taxon>Psychodoidea</taxon>
        <taxon>Psychodidae</taxon>
        <taxon>Phlebotomus</taxon>
        <taxon>Phlebotomus</taxon>
    </lineage>
</organism>
<dbReference type="AlphaFoldDB" id="A0A1B0DFD2"/>
<keyword evidence="2" id="KW-1185">Reference proteome</keyword>
<dbReference type="InterPro" id="IPR051513">
    <property type="entry name" value="Tectonin_beta-prop"/>
</dbReference>
<name>A0A1B0DFD2_PHLPP</name>
<dbReference type="GO" id="GO:0016020">
    <property type="term" value="C:membrane"/>
    <property type="evidence" value="ECO:0007669"/>
    <property type="project" value="InterPro"/>
</dbReference>
<evidence type="ECO:0000313" key="2">
    <source>
        <dbReference type="Proteomes" id="UP000092462"/>
    </source>
</evidence>
<proteinExistence type="predicted"/>